<keyword evidence="3" id="KW-1185">Reference proteome</keyword>
<dbReference type="InterPro" id="IPR011576">
    <property type="entry name" value="Pyridox_Oxase_N"/>
</dbReference>
<feature type="domain" description="Pyridoxamine 5'-phosphate oxidase N-terminal" evidence="1">
    <location>
        <begin position="5"/>
        <end position="96"/>
    </location>
</feature>
<dbReference type="Proteomes" id="UP000093482">
    <property type="component" value="Unassembled WGS sequence"/>
</dbReference>
<dbReference type="AlphaFoldDB" id="A0A1C0Z255"/>
<protein>
    <submittedName>
        <fullName evidence="2">General stress protein</fullName>
    </submittedName>
</protein>
<evidence type="ECO:0000313" key="3">
    <source>
        <dbReference type="Proteomes" id="UP000093482"/>
    </source>
</evidence>
<dbReference type="PANTHER" id="PTHR34818:SF1">
    <property type="entry name" value="PROTEIN BLI-3"/>
    <property type="match status" value="1"/>
</dbReference>
<dbReference type="InterPro" id="IPR012349">
    <property type="entry name" value="Split_barrel_FMN-bd"/>
</dbReference>
<accession>A0A1C0Z255</accession>
<dbReference type="OrthoDB" id="5431160at2"/>
<dbReference type="InterPro" id="IPR052917">
    <property type="entry name" value="Stress-Dev_Protein"/>
</dbReference>
<dbReference type="RefSeq" id="WP_066461641.1">
    <property type="nucleotide sequence ID" value="NZ_MATO01000007.1"/>
</dbReference>
<reference evidence="2 3" key="1">
    <citation type="submission" date="2016-07" db="EMBL/GenBank/DDBJ databases">
        <title>Caryophanon latum genome sequencing.</title>
        <authorList>
            <person name="Verma A."/>
            <person name="Pal Y."/>
            <person name="Krishnamurthi S."/>
        </authorList>
    </citation>
    <scope>NUCLEOTIDE SEQUENCE [LARGE SCALE GENOMIC DNA]</scope>
    <source>
        <strain evidence="2 3">DSM 14151</strain>
    </source>
</reference>
<organism evidence="2 3">
    <name type="scientific">Caryophanon latum</name>
    <dbReference type="NCBI Taxonomy" id="33977"/>
    <lineage>
        <taxon>Bacteria</taxon>
        <taxon>Bacillati</taxon>
        <taxon>Bacillota</taxon>
        <taxon>Bacilli</taxon>
        <taxon>Bacillales</taxon>
        <taxon>Caryophanaceae</taxon>
        <taxon>Caryophanon</taxon>
    </lineage>
</organism>
<dbReference type="SUPFAM" id="SSF50475">
    <property type="entry name" value="FMN-binding split barrel"/>
    <property type="match status" value="1"/>
</dbReference>
<dbReference type="EMBL" id="MATO01000007">
    <property type="protein sequence ID" value="OCS93519.1"/>
    <property type="molecule type" value="Genomic_DNA"/>
</dbReference>
<proteinExistence type="predicted"/>
<dbReference type="Pfam" id="PF01243">
    <property type="entry name" value="PNPOx_N"/>
    <property type="match status" value="1"/>
</dbReference>
<name>A0A1C0Z255_9BACL</name>
<dbReference type="PANTHER" id="PTHR34818">
    <property type="entry name" value="PROTEIN BLI-3"/>
    <property type="match status" value="1"/>
</dbReference>
<gene>
    <name evidence="2" type="ORF">A6K76_05100</name>
</gene>
<evidence type="ECO:0000259" key="1">
    <source>
        <dbReference type="Pfam" id="PF01243"/>
    </source>
</evidence>
<evidence type="ECO:0000313" key="2">
    <source>
        <dbReference type="EMBL" id="OCS93519.1"/>
    </source>
</evidence>
<sequence>MEQVKQQILDILNSNKIGSLTTVHNNRPYSRYMTFTNEDFVLYTRTLEDSQKVADLQTNPYVHILYGYTNNDVDAPYLEIEGKVTDFRDDEIKLKVTNFLRGLFGQESDMIAMQIEPIRITLMNKNGQAPQSIEFSE</sequence>
<dbReference type="Gene3D" id="2.30.110.10">
    <property type="entry name" value="Electron Transport, Fmn-binding Protein, Chain A"/>
    <property type="match status" value="1"/>
</dbReference>
<comment type="caution">
    <text evidence="2">The sequence shown here is derived from an EMBL/GenBank/DDBJ whole genome shotgun (WGS) entry which is preliminary data.</text>
</comment>